<evidence type="ECO:0000256" key="6">
    <source>
        <dbReference type="SAM" id="Coils"/>
    </source>
</evidence>
<evidence type="ECO:0000313" key="9">
    <source>
        <dbReference type="EMBL" id="CBN77134.1"/>
    </source>
</evidence>
<feature type="region of interest" description="Disordered" evidence="7">
    <location>
        <begin position="266"/>
        <end position="289"/>
    </location>
</feature>
<proteinExistence type="predicted"/>
<dbReference type="PROSITE" id="PS51032">
    <property type="entry name" value="AP2_ERF"/>
    <property type="match status" value="1"/>
</dbReference>
<keyword evidence="10" id="KW-1185">Reference proteome</keyword>
<feature type="region of interest" description="Disordered" evidence="7">
    <location>
        <begin position="2063"/>
        <end position="2086"/>
    </location>
</feature>
<evidence type="ECO:0000256" key="5">
    <source>
        <dbReference type="ARBA" id="ARBA00023242"/>
    </source>
</evidence>
<feature type="region of interest" description="Disordered" evidence="7">
    <location>
        <begin position="864"/>
        <end position="909"/>
    </location>
</feature>
<evidence type="ECO:0000256" key="2">
    <source>
        <dbReference type="ARBA" id="ARBA00023015"/>
    </source>
</evidence>
<feature type="region of interest" description="Disordered" evidence="7">
    <location>
        <begin position="2768"/>
        <end position="2808"/>
    </location>
</feature>
<dbReference type="GO" id="GO:0003700">
    <property type="term" value="F:DNA-binding transcription factor activity"/>
    <property type="evidence" value="ECO:0007669"/>
    <property type="project" value="InterPro"/>
</dbReference>
<evidence type="ECO:0000259" key="8">
    <source>
        <dbReference type="PROSITE" id="PS51032"/>
    </source>
</evidence>
<dbReference type="eggNOG" id="ENOG502QVEV">
    <property type="taxonomic scope" value="Eukaryota"/>
</dbReference>
<dbReference type="EMBL" id="FN648553">
    <property type="protein sequence ID" value="CBN77134.1"/>
    <property type="molecule type" value="Genomic_DNA"/>
</dbReference>
<evidence type="ECO:0000313" key="10">
    <source>
        <dbReference type="Proteomes" id="UP000002630"/>
    </source>
</evidence>
<feature type="coiled-coil region" evidence="6">
    <location>
        <begin position="1465"/>
        <end position="1492"/>
    </location>
</feature>
<feature type="compositionally biased region" description="Basic and acidic residues" evidence="7">
    <location>
        <begin position="8"/>
        <end position="38"/>
    </location>
</feature>
<dbReference type="InterPro" id="IPR001471">
    <property type="entry name" value="AP2/ERF_dom"/>
</dbReference>
<keyword evidence="2" id="KW-0805">Transcription regulation</keyword>
<organism evidence="9 10">
    <name type="scientific">Ectocarpus siliculosus</name>
    <name type="common">Brown alga</name>
    <name type="synonym">Conferva siliculosa</name>
    <dbReference type="NCBI Taxonomy" id="2880"/>
    <lineage>
        <taxon>Eukaryota</taxon>
        <taxon>Sar</taxon>
        <taxon>Stramenopiles</taxon>
        <taxon>Ochrophyta</taxon>
        <taxon>PX clade</taxon>
        <taxon>Phaeophyceae</taxon>
        <taxon>Ectocarpales</taxon>
        <taxon>Ectocarpaceae</taxon>
        <taxon>Ectocarpus</taxon>
    </lineage>
</organism>
<feature type="domain" description="AP2/ERF" evidence="8">
    <location>
        <begin position="549"/>
        <end position="637"/>
    </location>
</feature>
<feature type="compositionally biased region" description="Low complexity" evidence="7">
    <location>
        <begin position="780"/>
        <end position="794"/>
    </location>
</feature>
<accession>D8LLD6</accession>
<keyword evidence="6" id="KW-0175">Coiled coil</keyword>
<feature type="compositionally biased region" description="Low complexity" evidence="7">
    <location>
        <begin position="1032"/>
        <end position="1041"/>
    </location>
</feature>
<evidence type="ECO:0000256" key="7">
    <source>
        <dbReference type="SAM" id="MobiDB-lite"/>
    </source>
</evidence>
<feature type="compositionally biased region" description="Basic and acidic residues" evidence="7">
    <location>
        <begin position="2266"/>
        <end position="2275"/>
    </location>
</feature>
<evidence type="ECO:0000256" key="3">
    <source>
        <dbReference type="ARBA" id="ARBA00023125"/>
    </source>
</evidence>
<dbReference type="PROSITE" id="PS50096">
    <property type="entry name" value="IQ"/>
    <property type="match status" value="1"/>
</dbReference>
<evidence type="ECO:0000256" key="1">
    <source>
        <dbReference type="ARBA" id="ARBA00004123"/>
    </source>
</evidence>
<dbReference type="EMBL" id="FN649745">
    <property type="protein sequence ID" value="CBN77134.1"/>
    <property type="molecule type" value="Genomic_DNA"/>
</dbReference>
<feature type="region of interest" description="Disordered" evidence="7">
    <location>
        <begin position="775"/>
        <end position="846"/>
    </location>
</feature>
<feature type="region of interest" description="Disordered" evidence="7">
    <location>
        <begin position="2004"/>
        <end position="2043"/>
    </location>
</feature>
<feature type="region of interest" description="Disordered" evidence="7">
    <location>
        <begin position="82"/>
        <end position="102"/>
    </location>
</feature>
<feature type="region of interest" description="Disordered" evidence="7">
    <location>
        <begin position="449"/>
        <end position="561"/>
    </location>
</feature>
<reference evidence="9 10" key="1">
    <citation type="journal article" date="2010" name="Nature">
        <title>The Ectocarpus genome and the independent evolution of multicellularity in brown algae.</title>
        <authorList>
            <person name="Cock J.M."/>
            <person name="Sterck L."/>
            <person name="Rouze P."/>
            <person name="Scornet D."/>
            <person name="Allen A.E."/>
            <person name="Amoutzias G."/>
            <person name="Anthouard V."/>
            <person name="Artiguenave F."/>
            <person name="Aury J.M."/>
            <person name="Badger J.H."/>
            <person name="Beszteri B."/>
            <person name="Billiau K."/>
            <person name="Bonnet E."/>
            <person name="Bothwell J.H."/>
            <person name="Bowler C."/>
            <person name="Boyen C."/>
            <person name="Brownlee C."/>
            <person name="Carrano C.J."/>
            <person name="Charrier B."/>
            <person name="Cho G.Y."/>
            <person name="Coelho S.M."/>
            <person name="Collen J."/>
            <person name="Corre E."/>
            <person name="Da Silva C."/>
            <person name="Delage L."/>
            <person name="Delaroque N."/>
            <person name="Dittami S.M."/>
            <person name="Doulbeau S."/>
            <person name="Elias M."/>
            <person name="Farnham G."/>
            <person name="Gachon C.M."/>
            <person name="Gschloessl B."/>
            <person name="Heesch S."/>
            <person name="Jabbari K."/>
            <person name="Jubin C."/>
            <person name="Kawai H."/>
            <person name="Kimura K."/>
            <person name="Kloareg B."/>
            <person name="Kupper F.C."/>
            <person name="Lang D."/>
            <person name="Le Bail A."/>
            <person name="Leblanc C."/>
            <person name="Lerouge P."/>
            <person name="Lohr M."/>
            <person name="Lopez P.J."/>
            <person name="Martens C."/>
            <person name="Maumus F."/>
            <person name="Michel G."/>
            <person name="Miranda-Saavedra D."/>
            <person name="Morales J."/>
            <person name="Moreau H."/>
            <person name="Motomura T."/>
            <person name="Nagasato C."/>
            <person name="Napoli C.A."/>
            <person name="Nelson D.R."/>
            <person name="Nyvall-Collen P."/>
            <person name="Peters A.F."/>
            <person name="Pommier C."/>
            <person name="Potin P."/>
            <person name="Poulain J."/>
            <person name="Quesneville H."/>
            <person name="Read B."/>
            <person name="Rensing S.A."/>
            <person name="Ritter A."/>
            <person name="Rousvoal S."/>
            <person name="Samanta M."/>
            <person name="Samson G."/>
            <person name="Schroeder D.C."/>
            <person name="Segurens B."/>
            <person name="Strittmatter M."/>
            <person name="Tonon T."/>
            <person name="Tregear J.W."/>
            <person name="Valentin K."/>
            <person name="von Dassow P."/>
            <person name="Yamagishi T."/>
            <person name="Van de Peer Y."/>
            <person name="Wincker P."/>
        </authorList>
    </citation>
    <scope>NUCLEOTIDE SEQUENCE [LARGE SCALE GENOMIC DNA]</scope>
    <source>
        <strain evidence="10">Ec32 / CCAP1310/4</strain>
    </source>
</reference>
<dbReference type="STRING" id="2880.D8LLD6"/>
<dbReference type="GO" id="GO:0003677">
    <property type="term" value="F:DNA binding"/>
    <property type="evidence" value="ECO:0007669"/>
    <property type="project" value="UniProtKB-KW"/>
</dbReference>
<dbReference type="InParanoid" id="D8LLD6"/>
<protein>
    <recommendedName>
        <fullName evidence="8">AP2/ERF domain-containing protein</fullName>
    </recommendedName>
</protein>
<feature type="compositionally biased region" description="Polar residues" evidence="7">
    <location>
        <begin position="449"/>
        <end position="462"/>
    </location>
</feature>
<name>D8LLD6_ECTSI</name>
<sequence>MDLMFLADKAEQEASKESKKLQDMQRAPSHSEEARFDSRVGQRRVWMTKNEVALQSRLRYQEAVEALHRVQAEWGPALGLEVSSSKSSCTSSREGSVGMKQDGALPEDYATIGSGAVAGGVTAVRDESRVVKQKRVDTWVVDGAPFPEVNGRYMERGVYGGAPRYRNPNNIFLFRHTLRRSEELGITRQTCLPESELLGEEVESAATTAALSLGREVSGKIGMDFSRLEKVRRNHQRIARAVAKVDAQFQEQMSVASATLNGVDRAEKSGGDAGSGAGAGDRVTSAVGGGAEKSRDLAVMAASDGPKLTFQDNTSDGDRVIPCEEHGVAPLCKRWVARACPKSQIHCRCRHYFISIAEKDRMVAWREGNCAKTELEVLACIAKREGLLSTAEREGVACSRNFLSESRTNVEESDVISLLRLLDQLRLASVRVVEAVCLWREDTQAQRVKSALSSNGNISSEPRTQDGKIPKVNAGKGEPSGALEAEEPTPSSLASSDRRQGGGNNGEYSGVESRCPMDDQCGDLDENSSGNTDLRIKPPKAPVALGSHSERGGGGGGQSAKGRWVATMMVPGRKLWDSSPAMMSQYKRFRRSRQDPKIARDQLYLGVFETKNEAMEAYDDALCREAVKQRSSVLRMPKKRIVTRTCGKHMAIQSDDTPSGRPCEQCAAEALNGGVKHSPPYIWNNSNYLLKMTWDLEFLASVDPLVSWLGAGGGKAFDLKGNPFLLATAGHDDEEEIVEGLGRASLASGEPSAGIGLPRVPSALPLANRTDVVVHPGNSPLPSTAPSSLPAPFSRCLGNNQAEEDLVVAPPPPQQQQHEQQRSWTTPASISHHAGDGDINDDDNTVSARTSCAMSAITTPRAAWADEGHPDLDDVAFGGSSGLDDNRSVASGSAPRSDADGSFQGEREDALATVPEVSAARRPRQAAFGRPTTKVTRFSNGVQEWYGEIAKEGCFIFPFSPAINDNNNLSLSRQQRVPEGVGPGFPPRQETGTSVEVLDMKRVEAALATLHEEEDIADAMSGKPPRERRRIPPATAAAAAEQGGGQGEGVGQSSTAASGKRPERTGSASVAASCGGEDGESATASETRDAQAVTGAGIAADESHQASGGGTVEATSRKRRMRDVLAVYRHRGAQLVLEQSRKRHPFRQDGVFCRQDRGEWAGQRGRVGRMMHKLIEQGQPIHRLAGPRLRVLLAKARGLGGDRLTIDIAEAEAALRLFGRVEKSATVIQAFVRGVFGREASKRFVAMRRREARLKRITMTAAGVVAEEAVGEMLHRSLRRATRIIRRPVTASVGVFQQGRRMIVSACPLEQRDIAGGAPKAATEWRQLCSACQGRSAHRVWSCKRDVEEIFRGVCTCRTVRPPESVRLTAYDPITGEQVQMTVPGKHLTKYLLVKRAFEGADERCVARSGSNNNVDIKNASEAKGLVMAAAKLWPLPWGTVLGYGNPRREAGMVVRSFWEPCHEARKVQQSAENARLDLQQLSEAAVIARRAATEAAAVEESSRAWHEMWQMNAEHVAGRRRDLVLKFLSESEKSREALAFSWRSVQQMENRDTEDWTQAWDPFENGNNWRQLIKRRATDRALTSSLKARLFARDAVYRAREDRAASKHRANEARAKAERAGKALGEGTTLVESLEKKAKEAIDTATRALKLLTILSRPTVKAAGRLQKRLVIEEGGHDREQWDALFRGGMVLETPELSYVSVIESKRKFCVATIRRDARTGTVRVTAAGDDKAVDLFSVTMSAAEVMSVVSEKVGGRRGKELVAPIVMEGGYAAIGRVQEARRKEILQVFVESLKLDIYQHELAIGKLFLIRRSAELKSRLLESLWHQDAVIGRSSGRGTEIFRQFRRLGTGWAAVAVYETWGDLFFEAYDPTTTSTMTLETSVREVLGSLLPSDRAAAAAYLLAVRTGTFPRKLMRQVLNRLDVILPGESGRWWRRPIDGEMPHLALISTEAPHSTASNGRNACQQYRGPVWTEERFSSGKAVTARVLVSARGDYLVEMEARDAKKQKRRLGSGSEEDTGRAAKHGQSHAPSRPPSCLATSDRGVLRLEVKDQELRSVLRAVDRERRQQQPEEGPERKDMENLLAPDRRAELCRYLLDHIALEDVRPSTTAPASNDDTPSKGLEVVAAGNVGIEVELRAAYKSYKAWAAAINAPVDRDPLRGTLQQQHSPELSPSDFVLVLRPDIDSDEHLLPIHESPWTPDGKTWFQAKVSLLQGAPAASAPVAAVTAVGPRGSHTNGERGRGAGLLPLGRNHTCSSVGEGSKPLKNEELGEKSGGLSVTLRPEGAGQRRARLEREAIAAMAHEDQRSRLVGRGVSRLDKEAAGRAAAVEEARRSSRLAAAVFTTRTRNQNRVEALLRQEQAQAKIWAEQDLVSARQAAGEMLPLLRLETRPNEGGEQGALPLLQMMDATTSNDDNRGRKGASTLRRFHVLDGAEEPTTTATPVAKRSLAKTKLGRSFVLQRGREVVAPPGEAKGGTGTAVGRTRDEEVLPAPLRGVCVSRLPEGLEKGLVPSERRYRGEGFLERHGARSGSGSGSASFACYAGVMQRRPNGDSRPTPLVQQVLRLERGCGRVDDKNRNGSSAGTTTVTTRATSVVAVVRAVLEPAAANTCDCDGTAGHEQDDRDAGRCEVRTVIRVEAYLPDSSTTVALHVKVPPSPSTSPKTTVEGDGTLPTEVHKNEGGEDQATLPLRINVATSSCIKGGAPVAADTECKERRESLYVDAEHKQECRLRKKRRRACRDARYAEARRGDAEMFAVVQEAIGDASKRTSSHTRSQKGGMDTFEETPNTNEGLYNPPDGEGHQRHKHNNAFSMLLVRANVVVPVRRLHLGSGSWRETIGKLVGCPAGQELRALNVNGPLVYALDSSCPAPFNVKAEKLFGIRVGEAKNVEQRRRRGNEAVNKEARRLLPALSRSFFSASFNPDDAAAAEVRALFDKAWLTRVSEMFDDPAKELDACSGLYDPGAGVSCAVLPPESGKSLC</sequence>
<feature type="compositionally biased region" description="Low complexity" evidence="7">
    <location>
        <begin position="83"/>
        <end position="96"/>
    </location>
</feature>
<keyword evidence="5" id="KW-0539">Nucleus</keyword>
<feature type="region of interest" description="Disordered" evidence="7">
    <location>
        <begin position="2233"/>
        <end position="2293"/>
    </location>
</feature>
<gene>
    <name evidence="9" type="ORF">Esi_0036_0099</name>
</gene>
<feature type="region of interest" description="Disordered" evidence="7">
    <location>
        <begin position="1012"/>
        <end position="1117"/>
    </location>
</feature>
<dbReference type="Proteomes" id="UP000002630">
    <property type="component" value="Linkage Group LG20"/>
</dbReference>
<dbReference type="OrthoDB" id="190203at2759"/>
<evidence type="ECO:0000256" key="4">
    <source>
        <dbReference type="ARBA" id="ARBA00023163"/>
    </source>
</evidence>
<dbReference type="GO" id="GO:0005634">
    <property type="term" value="C:nucleus"/>
    <property type="evidence" value="ECO:0007669"/>
    <property type="project" value="UniProtKB-SubCell"/>
</dbReference>
<comment type="subcellular location">
    <subcellularLocation>
        <location evidence="1">Nucleus</location>
    </subcellularLocation>
</comment>
<feature type="region of interest" description="Disordered" evidence="7">
    <location>
        <begin position="1"/>
        <end position="38"/>
    </location>
</feature>
<keyword evidence="3" id="KW-0238">DNA-binding</keyword>
<keyword evidence="4" id="KW-0804">Transcription</keyword>